<feature type="compositionally biased region" description="Basic and acidic residues" evidence="1">
    <location>
        <begin position="46"/>
        <end position="63"/>
    </location>
</feature>
<feature type="signal peptide" evidence="2">
    <location>
        <begin position="1"/>
        <end position="18"/>
    </location>
</feature>
<gene>
    <name evidence="3" type="ORF">DPMN_031091</name>
</gene>
<feature type="compositionally biased region" description="Basic and acidic residues" evidence="1">
    <location>
        <begin position="17"/>
        <end position="38"/>
    </location>
</feature>
<keyword evidence="4" id="KW-1185">Reference proteome</keyword>
<protein>
    <recommendedName>
        <fullName evidence="5">PHD-type domain-containing protein</fullName>
    </recommendedName>
</protein>
<accession>A0A9D4M3X2</accession>
<dbReference type="SUPFAM" id="SSF57903">
    <property type="entry name" value="FYVE/PHD zinc finger"/>
    <property type="match status" value="1"/>
</dbReference>
<reference evidence="3" key="1">
    <citation type="journal article" date="2019" name="bioRxiv">
        <title>The Genome of the Zebra Mussel, Dreissena polymorpha: A Resource for Invasive Species Research.</title>
        <authorList>
            <person name="McCartney M.A."/>
            <person name="Auch B."/>
            <person name="Kono T."/>
            <person name="Mallez S."/>
            <person name="Zhang Y."/>
            <person name="Obille A."/>
            <person name="Becker A."/>
            <person name="Abrahante J.E."/>
            <person name="Garbe J."/>
            <person name="Badalamenti J.P."/>
            <person name="Herman A."/>
            <person name="Mangelson H."/>
            <person name="Liachko I."/>
            <person name="Sullivan S."/>
            <person name="Sone E.D."/>
            <person name="Koren S."/>
            <person name="Silverstein K.A.T."/>
            <person name="Beckman K.B."/>
            <person name="Gohl D.M."/>
        </authorList>
    </citation>
    <scope>NUCLEOTIDE SEQUENCE</scope>
    <source>
        <strain evidence="3">Duluth1</strain>
        <tissue evidence="3">Whole animal</tissue>
    </source>
</reference>
<sequence>MAFLCTILVLALFQEKERQKQEKRDSIEMRRKEAEERKQKVRTRACSKEAKKPARLEKKRQREEEAAERKRARVEAMAKAAAAAYLCANCGERGRVDDEERSVEWYGFDGCECWYHGGCLTQYELIMAVTSLCDGDEWTCKRCNPWEYEECGTVSMYLRLRARVKARVRVCERVREVVCLCSAMMYVLLYKIE</sequence>
<evidence type="ECO:0000256" key="1">
    <source>
        <dbReference type="SAM" id="MobiDB-lite"/>
    </source>
</evidence>
<dbReference type="Proteomes" id="UP000828390">
    <property type="component" value="Unassembled WGS sequence"/>
</dbReference>
<organism evidence="3 4">
    <name type="scientific">Dreissena polymorpha</name>
    <name type="common">Zebra mussel</name>
    <name type="synonym">Mytilus polymorpha</name>
    <dbReference type="NCBI Taxonomy" id="45954"/>
    <lineage>
        <taxon>Eukaryota</taxon>
        <taxon>Metazoa</taxon>
        <taxon>Spiralia</taxon>
        <taxon>Lophotrochozoa</taxon>
        <taxon>Mollusca</taxon>
        <taxon>Bivalvia</taxon>
        <taxon>Autobranchia</taxon>
        <taxon>Heteroconchia</taxon>
        <taxon>Euheterodonta</taxon>
        <taxon>Imparidentia</taxon>
        <taxon>Neoheterodontei</taxon>
        <taxon>Myida</taxon>
        <taxon>Dreissenoidea</taxon>
        <taxon>Dreissenidae</taxon>
        <taxon>Dreissena</taxon>
    </lineage>
</organism>
<keyword evidence="2" id="KW-0732">Signal</keyword>
<feature type="chain" id="PRO_5038340213" description="PHD-type domain-containing protein" evidence="2">
    <location>
        <begin position="19"/>
        <end position="193"/>
    </location>
</feature>
<evidence type="ECO:0000313" key="3">
    <source>
        <dbReference type="EMBL" id="KAH3867956.1"/>
    </source>
</evidence>
<proteinExistence type="predicted"/>
<evidence type="ECO:0000313" key="4">
    <source>
        <dbReference type="Proteomes" id="UP000828390"/>
    </source>
</evidence>
<reference evidence="3" key="2">
    <citation type="submission" date="2020-11" db="EMBL/GenBank/DDBJ databases">
        <authorList>
            <person name="McCartney M.A."/>
            <person name="Auch B."/>
            <person name="Kono T."/>
            <person name="Mallez S."/>
            <person name="Becker A."/>
            <person name="Gohl D.M."/>
            <person name="Silverstein K.A.T."/>
            <person name="Koren S."/>
            <person name="Bechman K.B."/>
            <person name="Herman A."/>
            <person name="Abrahante J.E."/>
            <person name="Garbe J."/>
        </authorList>
    </citation>
    <scope>NUCLEOTIDE SEQUENCE</scope>
    <source>
        <strain evidence="3">Duluth1</strain>
        <tissue evidence="3">Whole animal</tissue>
    </source>
</reference>
<comment type="caution">
    <text evidence="3">The sequence shown here is derived from an EMBL/GenBank/DDBJ whole genome shotgun (WGS) entry which is preliminary data.</text>
</comment>
<dbReference type="Gene3D" id="3.30.40.10">
    <property type="entry name" value="Zinc/RING finger domain, C3HC4 (zinc finger)"/>
    <property type="match status" value="1"/>
</dbReference>
<dbReference type="InterPro" id="IPR011011">
    <property type="entry name" value="Znf_FYVE_PHD"/>
</dbReference>
<name>A0A9D4M3X2_DREPO</name>
<dbReference type="InterPro" id="IPR013083">
    <property type="entry name" value="Znf_RING/FYVE/PHD"/>
</dbReference>
<dbReference type="EMBL" id="JAIWYP010000002">
    <property type="protein sequence ID" value="KAH3867956.1"/>
    <property type="molecule type" value="Genomic_DNA"/>
</dbReference>
<dbReference type="AlphaFoldDB" id="A0A9D4M3X2"/>
<evidence type="ECO:0008006" key="5">
    <source>
        <dbReference type="Google" id="ProtNLM"/>
    </source>
</evidence>
<evidence type="ECO:0000256" key="2">
    <source>
        <dbReference type="SAM" id="SignalP"/>
    </source>
</evidence>
<feature type="region of interest" description="Disordered" evidence="1">
    <location>
        <begin position="17"/>
        <end position="63"/>
    </location>
</feature>